<evidence type="ECO:0000256" key="4">
    <source>
        <dbReference type="ARBA" id="ARBA00022485"/>
    </source>
</evidence>
<feature type="region of interest" description="Disordered" evidence="21">
    <location>
        <begin position="212"/>
        <end position="234"/>
    </location>
</feature>
<feature type="compositionally biased region" description="Polar residues" evidence="21">
    <location>
        <begin position="553"/>
        <end position="565"/>
    </location>
</feature>
<dbReference type="GO" id="GO:0042276">
    <property type="term" value="P:error-prone translesion synthesis"/>
    <property type="evidence" value="ECO:0007669"/>
    <property type="project" value="TreeGrafter"/>
</dbReference>
<dbReference type="FunFam" id="1.10.132.60:FF:000007">
    <property type="entry name" value="DNA polymerase"/>
    <property type="match status" value="1"/>
</dbReference>
<dbReference type="PANTHER" id="PTHR45812:SF1">
    <property type="entry name" value="DNA POLYMERASE ZETA CATALYTIC SUBUNIT"/>
    <property type="match status" value="1"/>
</dbReference>
<dbReference type="GO" id="GO:0005634">
    <property type="term" value="C:nucleus"/>
    <property type="evidence" value="ECO:0007669"/>
    <property type="project" value="UniProtKB-SubCell"/>
</dbReference>
<evidence type="ECO:0000256" key="17">
    <source>
        <dbReference type="ARBA" id="ARBA00023242"/>
    </source>
</evidence>
<dbReference type="Pfam" id="PF24055">
    <property type="entry name" value="POL3_N"/>
    <property type="match status" value="1"/>
</dbReference>
<evidence type="ECO:0000256" key="3">
    <source>
        <dbReference type="ARBA" id="ARBA00005755"/>
    </source>
</evidence>
<organism evidence="27 28">
    <name type="scientific">Saponaria officinalis</name>
    <name type="common">Common soapwort</name>
    <name type="synonym">Lychnis saponaria</name>
    <dbReference type="NCBI Taxonomy" id="3572"/>
    <lineage>
        <taxon>Eukaryota</taxon>
        <taxon>Viridiplantae</taxon>
        <taxon>Streptophyta</taxon>
        <taxon>Embryophyta</taxon>
        <taxon>Tracheophyta</taxon>
        <taxon>Spermatophyta</taxon>
        <taxon>Magnoliopsida</taxon>
        <taxon>eudicotyledons</taxon>
        <taxon>Gunneridae</taxon>
        <taxon>Pentapetalae</taxon>
        <taxon>Caryophyllales</taxon>
        <taxon>Caryophyllaceae</taxon>
        <taxon>Caryophylleae</taxon>
        <taxon>Saponaria</taxon>
    </lineage>
</organism>
<dbReference type="GO" id="GO:0000724">
    <property type="term" value="P:double-strand break repair via homologous recombination"/>
    <property type="evidence" value="ECO:0007669"/>
    <property type="project" value="TreeGrafter"/>
</dbReference>
<keyword evidence="4 20" id="KW-0004">4Fe-4S</keyword>
<feature type="compositionally biased region" description="Polar residues" evidence="21">
    <location>
        <begin position="212"/>
        <end position="227"/>
    </location>
</feature>
<dbReference type="Gene3D" id="1.10.287.690">
    <property type="entry name" value="Helix hairpin bin"/>
    <property type="match status" value="1"/>
</dbReference>
<evidence type="ECO:0000313" key="27">
    <source>
        <dbReference type="EMBL" id="KAK9735429.1"/>
    </source>
</evidence>
<dbReference type="InterPro" id="IPR012337">
    <property type="entry name" value="RNaseH-like_sf"/>
</dbReference>
<comment type="subcellular location">
    <subcellularLocation>
        <location evidence="2 20">Nucleus</location>
    </subcellularLocation>
</comment>
<dbReference type="InterPro" id="IPR017964">
    <property type="entry name" value="DNA-dir_DNA_pol_B_CS"/>
</dbReference>
<dbReference type="InterPro" id="IPR025687">
    <property type="entry name" value="Znf-C4pol"/>
</dbReference>
<name>A0AAW1LJX7_SAPOF</name>
<reference evidence="27" key="1">
    <citation type="submission" date="2024-03" db="EMBL/GenBank/DDBJ databases">
        <title>WGS assembly of Saponaria officinalis var. Norfolk2.</title>
        <authorList>
            <person name="Jenkins J."/>
            <person name="Shu S."/>
            <person name="Grimwood J."/>
            <person name="Barry K."/>
            <person name="Goodstein D."/>
            <person name="Schmutz J."/>
            <person name="Leebens-Mack J."/>
            <person name="Osbourn A."/>
        </authorList>
    </citation>
    <scope>NUCLEOTIDE SEQUENCE [LARGE SCALE GENOMIC DNA]</scope>
    <source>
        <strain evidence="27">JIC</strain>
    </source>
</reference>
<evidence type="ECO:0000256" key="5">
    <source>
        <dbReference type="ARBA" id="ARBA00022679"/>
    </source>
</evidence>
<keyword evidence="5 20" id="KW-0808">Transferase</keyword>
<dbReference type="PRINTS" id="PR00106">
    <property type="entry name" value="DNAPOLB"/>
</dbReference>
<evidence type="ECO:0000259" key="24">
    <source>
        <dbReference type="Pfam" id="PF14260"/>
    </source>
</evidence>
<evidence type="ECO:0000256" key="20">
    <source>
        <dbReference type="RuleBase" id="RU000442"/>
    </source>
</evidence>
<dbReference type="Gene3D" id="3.30.342.10">
    <property type="entry name" value="DNA Polymerase, chain B, domain 1"/>
    <property type="match status" value="1"/>
</dbReference>
<dbReference type="Pfam" id="PF24065">
    <property type="entry name" value="REV3_N"/>
    <property type="match status" value="1"/>
</dbReference>
<dbReference type="SUPFAM" id="SSF53098">
    <property type="entry name" value="Ribonuclease H-like"/>
    <property type="match status" value="1"/>
</dbReference>
<dbReference type="Gene3D" id="3.90.1600.10">
    <property type="entry name" value="Palm domain of DNA polymerase"/>
    <property type="match status" value="1"/>
</dbReference>
<dbReference type="GO" id="GO:0016035">
    <property type="term" value="C:zeta DNA polymerase complex"/>
    <property type="evidence" value="ECO:0007669"/>
    <property type="project" value="InterPro"/>
</dbReference>
<dbReference type="FunFam" id="3.30.342.10:FF:000014">
    <property type="entry name" value="DNA polymerase"/>
    <property type="match status" value="1"/>
</dbReference>
<dbReference type="PROSITE" id="PS00116">
    <property type="entry name" value="DNA_POLYMERASE_B"/>
    <property type="match status" value="1"/>
</dbReference>
<evidence type="ECO:0000256" key="11">
    <source>
        <dbReference type="ARBA" id="ARBA00022833"/>
    </source>
</evidence>
<proteinExistence type="inferred from homology"/>
<evidence type="ECO:0000259" key="26">
    <source>
        <dbReference type="Pfam" id="PF24065"/>
    </source>
</evidence>
<evidence type="ECO:0000256" key="1">
    <source>
        <dbReference type="ARBA" id="ARBA00001966"/>
    </source>
</evidence>
<evidence type="ECO:0000256" key="16">
    <source>
        <dbReference type="ARBA" id="ARBA00023204"/>
    </source>
</evidence>
<protein>
    <recommendedName>
        <fullName evidence="20">DNA polymerase</fullName>
        <ecNumber evidence="20">2.7.7.7</ecNumber>
    </recommendedName>
</protein>
<keyword evidence="12 20" id="KW-0239">DNA-directed DNA polymerase</keyword>
<dbReference type="InterPro" id="IPR043502">
    <property type="entry name" value="DNA/RNA_pol_sf"/>
</dbReference>
<feature type="domain" description="DNA-directed DNA polymerase family B exonuclease" evidence="23">
    <location>
        <begin position="1085"/>
        <end position="1284"/>
    </location>
</feature>
<evidence type="ECO:0000256" key="21">
    <source>
        <dbReference type="SAM" id="MobiDB-lite"/>
    </source>
</evidence>
<evidence type="ECO:0000256" key="14">
    <source>
        <dbReference type="ARBA" id="ARBA00023014"/>
    </source>
</evidence>
<dbReference type="InterPro" id="IPR023211">
    <property type="entry name" value="DNA_pol_palm_dom_sf"/>
</dbReference>
<comment type="similarity">
    <text evidence="3 20">Belongs to the DNA polymerase type-B family.</text>
</comment>
<dbReference type="Pfam" id="PF14260">
    <property type="entry name" value="zf-C4pol"/>
    <property type="match status" value="1"/>
</dbReference>
<dbReference type="GO" id="GO:0000166">
    <property type="term" value="F:nucleotide binding"/>
    <property type="evidence" value="ECO:0007669"/>
    <property type="project" value="InterPro"/>
</dbReference>
<comment type="subunit">
    <text evidence="19">Forms DNA polymerase zeta with REV7.</text>
</comment>
<dbReference type="InterPro" id="IPR030559">
    <property type="entry name" value="PolZ_Rev3"/>
</dbReference>
<dbReference type="EMBL" id="JBDFQZ010000004">
    <property type="protein sequence ID" value="KAK9735429.1"/>
    <property type="molecule type" value="Genomic_DNA"/>
</dbReference>
<dbReference type="GO" id="GO:0006260">
    <property type="term" value="P:DNA replication"/>
    <property type="evidence" value="ECO:0007669"/>
    <property type="project" value="UniProtKB-KW"/>
</dbReference>
<feature type="domain" description="C4-type zinc-finger of DNA polymerase delta" evidence="24">
    <location>
        <begin position="1844"/>
        <end position="1917"/>
    </location>
</feature>
<comment type="cofactor">
    <cofactor evidence="1 20">
        <name>[4Fe-4S] cluster</name>
        <dbReference type="ChEBI" id="CHEBI:49883"/>
    </cofactor>
</comment>
<dbReference type="InterPro" id="IPR056447">
    <property type="entry name" value="REV3_N"/>
</dbReference>
<keyword evidence="11 20" id="KW-0862">Zinc</keyword>
<evidence type="ECO:0000256" key="6">
    <source>
        <dbReference type="ARBA" id="ARBA00022695"/>
    </source>
</evidence>
<evidence type="ECO:0000256" key="2">
    <source>
        <dbReference type="ARBA" id="ARBA00004123"/>
    </source>
</evidence>
<dbReference type="GO" id="GO:0051539">
    <property type="term" value="F:4 iron, 4 sulfur cluster binding"/>
    <property type="evidence" value="ECO:0007669"/>
    <property type="project" value="UniProtKB-KW"/>
</dbReference>
<evidence type="ECO:0000256" key="19">
    <source>
        <dbReference type="ARBA" id="ARBA00066055"/>
    </source>
</evidence>
<evidence type="ECO:0000256" key="15">
    <source>
        <dbReference type="ARBA" id="ARBA00023125"/>
    </source>
</evidence>
<dbReference type="InterPro" id="IPR056435">
    <property type="entry name" value="DPOD/Z_N"/>
</dbReference>
<dbReference type="Pfam" id="PF00136">
    <property type="entry name" value="DNA_pol_B"/>
    <property type="match status" value="1"/>
</dbReference>
<dbReference type="GO" id="GO:0008270">
    <property type="term" value="F:zinc ion binding"/>
    <property type="evidence" value="ECO:0007669"/>
    <property type="project" value="UniProtKB-KW"/>
</dbReference>
<evidence type="ECO:0000256" key="10">
    <source>
        <dbReference type="ARBA" id="ARBA00022771"/>
    </source>
</evidence>
<gene>
    <name evidence="27" type="ORF">RND81_04G205200</name>
</gene>
<keyword evidence="28" id="KW-1185">Reference proteome</keyword>
<dbReference type="InterPro" id="IPR036397">
    <property type="entry name" value="RNaseH_sf"/>
</dbReference>
<evidence type="ECO:0000256" key="13">
    <source>
        <dbReference type="ARBA" id="ARBA00023004"/>
    </source>
</evidence>
<evidence type="ECO:0000256" key="8">
    <source>
        <dbReference type="ARBA" id="ARBA00022723"/>
    </source>
</evidence>
<keyword evidence="14 20" id="KW-0411">Iron-sulfur</keyword>
<dbReference type="SUPFAM" id="SSF56672">
    <property type="entry name" value="DNA/RNA polymerases"/>
    <property type="match status" value="1"/>
</dbReference>
<keyword evidence="6 20" id="KW-0548">Nucleotidyltransferase</keyword>
<dbReference type="Gene3D" id="3.30.420.10">
    <property type="entry name" value="Ribonuclease H-like superfamily/Ribonuclease H"/>
    <property type="match status" value="1"/>
</dbReference>
<dbReference type="FunFam" id="1.10.287.690:FF:000002">
    <property type="entry name" value="DNA polymerase zeta"/>
    <property type="match status" value="1"/>
</dbReference>
<keyword evidence="10 20" id="KW-0863">Zinc-finger</keyword>
<evidence type="ECO:0000313" key="28">
    <source>
        <dbReference type="Proteomes" id="UP001443914"/>
    </source>
</evidence>
<dbReference type="Pfam" id="PF03104">
    <property type="entry name" value="DNA_pol_B_exo1"/>
    <property type="match status" value="1"/>
</dbReference>
<feature type="region of interest" description="Disordered" evidence="21">
    <location>
        <begin position="544"/>
        <end position="566"/>
    </location>
</feature>
<dbReference type="EC" id="2.7.7.7" evidence="20"/>
<dbReference type="Gene3D" id="1.10.132.60">
    <property type="entry name" value="DNA polymerase family B, C-terminal domain"/>
    <property type="match status" value="1"/>
</dbReference>
<sequence length="1945" mass="215987">MEVDEESQGNSSKIFSVRIVSIDYYMSPPIPDFDISYSSFQGGGVKEVPVIRIYGSTPAGQKACVHVHRALPYLYILCSEVPIQSKQGIAFENAISLALENALKLKGHAGSKRQHVHGCTVVRARKFYGYHATEELFIKIYLYYPHDVSRAASLLLGSAVFERSVQPYEAHIPFLLQFLVDYNLYGMGHMHLVKMKFRHPVPVDLFRQNSEYSTPDNGYRSSDSQADATAGSGSYPAVWNSSTILDDWMWQCPSEPGVSSNHVGNSVKRQSICELEGDTTIEDILNQQLKLYTSLSQTCSDVRMVQSLIPIWEEEFERSGVYDADILGDPLKPPPQDVLRTLSDGIEFQDKLRELYCKAEGSFMSMSEDVKPITSAQCLLEERRPGRIGTQELNELGLKPSDETNTVQSMVSHHSASDDVISALSLGEKAVDAKKFHSGTEAMDSKCADPEDIALLNWLASSQAAEDINSDDELHRVTILNPVVPSATIDEVLEKANTDYESESQQECQDILDSVVDVLHHDGQTRKVSSSCQDKAPQALSNARIPQLDGSGDDQQSTPAANSSEKGIEWMTSKCHSVPGSSSFTTKKRRHKMQWGSLPFSEVLPIGDDVQSGNVGMNESGKCSDLIKVDAGVHSSLRSTIHDTSDLSAKYEDNSCCSVVDTKTLHRCSIRDLMRKRRCFRVESSECEKNKAAEICNKENNVIFPRKLDFYLEQSDEQNLQDTQDGLLINGKGKESDSVLPSSKSSSFCLTTSDLVASNTDPKLSNDGAVVASVASKHTAASCSSCLSKFQEKRIFTEDENDGKCAYDLEICELSCNQMDFLKSKSTSCSIHQQFAKDDSIKQYASRSQDLRLSTYGCLQKEGQPGYISMTFHKKPPIVNWTYGSSEDTILTASQPHCSVIEDDSDNEETPVCGQISEDVLPFFEDPSDDYSKPMRGCVDFIQKSSLGIPTHHQNDGSFAYLLTPAVSPPSVGSVLNWLTLKDKEKVLKNPLPEFSHRPALSHGSPLKPISSDMYQGKITNLNIGGVPICDLLAGTTDERKHVKVKQAGKFSQDISQISGPSGQSQPTPLSQIGFKDPASIGAGQQLTLLSLEIQADSRGDLRPDPRHDAINAIALVVQNDDSASADIHVLLRGEPKAFGRYVDGYCKLIIHSDEIELLEQFIKIVHSIDPDILMGWDVQSGSLGYLAERACFLGVSLVNRISRTPSKTKAVKRDQDAFVKGNTDAVTSDSLSSDTSLLDSTLIEDEWGRTHASGVHVSGRIVLNVWRLVRGEVKLNLYTLEAVVEAVLRRKVPYIHWKILNKWFSSGPGQARFRCIDYVVERAKLNHEIVDQLDMINRTSELARVFGIDFFSVLSRGSQYRVESMLIRLAHTQNYVLISPGVQQVASQPAMECIPLVMEPESGFYSDPVIVLDFQSLYPSMIIAYNLCYSTCVGNVVPSKADTLGVSSYSQDLSILKDLKFQTLITPNGVMYLPSEIRRGVLPQLLKEILSTRIMVKQAMKKLTASQNILHRIFNARQLALKLIANVTYGYTAAGFSGRMPCAELADSIVQCGRRTLEHAISVVNNHDGWNARVIYGDTDSMFVLLKGRSRKEAFQIGGEIASTITAMNPDPVTLKMEKVYQSCFLLSKKRYVGYSYESLNQPQPIFDAKGIETVRRDTCAAVAKTMEKSLRMFFQHKDISQVRDFLQRQWSRILSGRISIQDFVFAKEVRLGTYSTKTSCLPPAAIVASKAMRADPRAEPRYGERVPYVVVHGEPGVRLVDMVVDPQELLALDSPYRLNDVYYISKQIIPALQRVFGLVGADLNQWFREMPRTVRDAPTKHYFNAATSLRARIDHYYSSRHCVLCGELARADSRLCENCFKNGPLTAAVMTGRTAKLERDIQHLVALCRHCGGGDWVVESGVKCTSLACGVYYERVKAQKELRAFSSVATEAGFYPKCMVEWF</sequence>
<evidence type="ECO:0000259" key="22">
    <source>
        <dbReference type="Pfam" id="PF00136"/>
    </source>
</evidence>
<evidence type="ECO:0000259" key="23">
    <source>
        <dbReference type="Pfam" id="PF03104"/>
    </source>
</evidence>
<keyword evidence="13 20" id="KW-0408">Iron</keyword>
<dbReference type="CDD" id="cd05778">
    <property type="entry name" value="DNA_polB_zeta_exo"/>
    <property type="match status" value="1"/>
</dbReference>
<dbReference type="GO" id="GO:0003677">
    <property type="term" value="F:DNA binding"/>
    <property type="evidence" value="ECO:0007669"/>
    <property type="project" value="UniProtKB-KW"/>
</dbReference>
<keyword evidence="17 20" id="KW-0539">Nucleus</keyword>
<dbReference type="InterPro" id="IPR006133">
    <property type="entry name" value="DNA-dir_DNA_pol_B_exonuc"/>
</dbReference>
<dbReference type="InterPro" id="IPR006172">
    <property type="entry name" value="DNA-dir_DNA_pol_B"/>
</dbReference>
<keyword evidence="16" id="KW-0234">DNA repair</keyword>
<evidence type="ECO:0000259" key="25">
    <source>
        <dbReference type="Pfam" id="PF24055"/>
    </source>
</evidence>
<accession>A0AAW1LJX7</accession>
<feature type="domain" description="DNA-directed DNA polymerase family B multifunctional" evidence="22">
    <location>
        <begin position="1351"/>
        <end position="1798"/>
    </location>
</feature>
<keyword evidence="7 20" id="KW-0235">DNA replication</keyword>
<comment type="catalytic activity">
    <reaction evidence="18 20">
        <text>DNA(n) + a 2'-deoxyribonucleoside 5'-triphosphate = DNA(n+1) + diphosphate</text>
        <dbReference type="Rhea" id="RHEA:22508"/>
        <dbReference type="Rhea" id="RHEA-COMP:17339"/>
        <dbReference type="Rhea" id="RHEA-COMP:17340"/>
        <dbReference type="ChEBI" id="CHEBI:33019"/>
        <dbReference type="ChEBI" id="CHEBI:61560"/>
        <dbReference type="ChEBI" id="CHEBI:173112"/>
        <dbReference type="EC" id="2.7.7.7"/>
    </reaction>
</comment>
<dbReference type="InterPro" id="IPR042087">
    <property type="entry name" value="DNA_pol_B_thumb"/>
</dbReference>
<keyword evidence="15 20" id="KW-0238">DNA-binding</keyword>
<evidence type="ECO:0000256" key="12">
    <source>
        <dbReference type="ARBA" id="ARBA00022932"/>
    </source>
</evidence>
<comment type="caution">
    <text evidence="27">The sequence shown here is derived from an EMBL/GenBank/DDBJ whole genome shotgun (WGS) entry which is preliminary data.</text>
</comment>
<dbReference type="GO" id="GO:0003887">
    <property type="term" value="F:DNA-directed DNA polymerase activity"/>
    <property type="evidence" value="ECO:0007669"/>
    <property type="project" value="UniProtKB-KW"/>
</dbReference>
<feature type="domain" description="DNA polymerase delta/zeta catalytic subunit N-terminal" evidence="25">
    <location>
        <begin position="70"/>
        <end position="148"/>
    </location>
</feature>
<dbReference type="Proteomes" id="UP001443914">
    <property type="component" value="Unassembled WGS sequence"/>
</dbReference>
<keyword evidence="9" id="KW-0227">DNA damage</keyword>
<dbReference type="FunFam" id="3.30.420.10:FF:000082">
    <property type="entry name" value="DNA polymerase"/>
    <property type="match status" value="1"/>
</dbReference>
<dbReference type="SMART" id="SM00486">
    <property type="entry name" value="POLBc"/>
    <property type="match status" value="1"/>
</dbReference>
<dbReference type="CDD" id="cd05534">
    <property type="entry name" value="POLBc_zeta"/>
    <property type="match status" value="1"/>
</dbReference>
<dbReference type="InterPro" id="IPR006134">
    <property type="entry name" value="DNA-dir_DNA_pol_B_multi_dom"/>
</dbReference>
<feature type="domain" description="DNA polymerase zeta catalytic subunit N-terminal" evidence="26">
    <location>
        <begin position="15"/>
        <end position="68"/>
    </location>
</feature>
<evidence type="ECO:0000256" key="7">
    <source>
        <dbReference type="ARBA" id="ARBA00022705"/>
    </source>
</evidence>
<evidence type="ECO:0000256" key="18">
    <source>
        <dbReference type="ARBA" id="ARBA00049244"/>
    </source>
</evidence>
<keyword evidence="8 20" id="KW-0479">Metal-binding</keyword>
<evidence type="ECO:0000256" key="9">
    <source>
        <dbReference type="ARBA" id="ARBA00022763"/>
    </source>
</evidence>
<dbReference type="PANTHER" id="PTHR45812">
    <property type="entry name" value="DNA POLYMERASE ZETA CATALYTIC SUBUNIT"/>
    <property type="match status" value="1"/>
</dbReference>